<evidence type="ECO:0000259" key="1">
    <source>
        <dbReference type="Pfam" id="PF05043"/>
    </source>
</evidence>
<dbReference type="Gene3D" id="1.10.10.10">
    <property type="entry name" value="Winged helix-like DNA-binding domain superfamily/Winged helix DNA-binding domain"/>
    <property type="match status" value="1"/>
</dbReference>
<dbReference type="Proteomes" id="UP000664701">
    <property type="component" value="Chromosome"/>
</dbReference>
<dbReference type="RefSeq" id="WP_207941482.1">
    <property type="nucleotide sequence ID" value="NZ_CP147251.1"/>
</dbReference>
<evidence type="ECO:0000313" key="2">
    <source>
        <dbReference type="EMBL" id="WYJ75667.1"/>
    </source>
</evidence>
<proteinExistence type="predicted"/>
<gene>
    <name evidence="2" type="ORF">DOK78_000243</name>
</gene>
<evidence type="ECO:0000313" key="3">
    <source>
        <dbReference type="Proteomes" id="UP000664701"/>
    </source>
</evidence>
<name>A0ABZ2SJH9_9ENTE</name>
<dbReference type="InterPro" id="IPR007737">
    <property type="entry name" value="Mga_HTH"/>
</dbReference>
<dbReference type="EMBL" id="CP147251">
    <property type="protein sequence ID" value="WYJ75667.1"/>
    <property type="molecule type" value="Genomic_DNA"/>
</dbReference>
<reference evidence="2 3" key="1">
    <citation type="submission" date="2024-03" db="EMBL/GenBank/DDBJ databases">
        <title>The Genome Sequence of Enterococcus sp. DIV2402.</title>
        <authorList>
            <consortium name="The Broad Institute Genomics Platform"/>
            <consortium name="The Broad Institute Microbial Omics Core"/>
            <consortium name="The Broad Institute Genomic Center for Infectious Diseases"/>
            <person name="Earl A."/>
            <person name="Manson A."/>
            <person name="Gilmore M."/>
            <person name="Schwartman J."/>
            <person name="Shea T."/>
            <person name="Abouelleil A."/>
            <person name="Cao P."/>
            <person name="Chapman S."/>
            <person name="Cusick C."/>
            <person name="Young S."/>
            <person name="Neafsey D."/>
            <person name="Nusbaum C."/>
            <person name="Birren B."/>
        </authorList>
    </citation>
    <scope>NUCLEOTIDE SEQUENCE [LARGE SCALE GENOMIC DNA]</scope>
    <source>
        <strain evidence="2 3">DIV2402</strain>
    </source>
</reference>
<accession>A0ABZ2SJH9</accession>
<organism evidence="2 3">
    <name type="scientific">Candidatus Enterococcus lowellii</name>
    <dbReference type="NCBI Taxonomy" id="2230877"/>
    <lineage>
        <taxon>Bacteria</taxon>
        <taxon>Bacillati</taxon>
        <taxon>Bacillota</taxon>
        <taxon>Bacilli</taxon>
        <taxon>Lactobacillales</taxon>
        <taxon>Enterococcaceae</taxon>
        <taxon>Enterococcus</taxon>
    </lineage>
</organism>
<dbReference type="Pfam" id="PF05043">
    <property type="entry name" value="Mga"/>
    <property type="match status" value="1"/>
</dbReference>
<protein>
    <recommendedName>
        <fullName evidence="1">Mga helix-turn-helix domain-containing protein</fullName>
    </recommendedName>
</protein>
<dbReference type="InterPro" id="IPR036388">
    <property type="entry name" value="WH-like_DNA-bd_sf"/>
</dbReference>
<keyword evidence="3" id="KW-1185">Reference proteome</keyword>
<sequence length="494" mass="58623">MEVEEYLVFFFIRMTKEEIMDKLNSKLFLKIKIIEILSNEATYLSTQQLTERLGNISVNTVRLTCLELQQDFEKLYTEEEAKLIISTRHGIQLLRKDINIQLLVEDFFMNDLSYKIYQALLLHKEVSTLDFCEQHFISKSTLARYLKRLNRILAKRQLRISLSDKMILLGPISKIRSNYQYYFFMVHRRLDRLTWFPNTDKYLKKTKKILAHLNIEVSQNKLQTLGLMTLIFEQTAKHYGSVSLEEPSMQYHSFYQFTKKPTFLTDWSEEDWQFFTLSLYSLNIGAPNSFIEKKETRIFKKDIDIWLTTFEKYLRPLTSQEKTLLATNLDQQIQFHSMFILNSLLLSILGLQNFGSFNDDFPMYHQQFELFWEKLTKKATRFKNSDYHKLTSFLSCTAIIDPTMFNPTVKLFIHSESFSLHKTFMEKRINYFLSQYNVLFVSDYQDAQLIISTTTVFEVVTNTPIMYVYPSLTNVDLQNIETCVNHLFPSKNPT</sequence>
<feature type="domain" description="Mga helix-turn-helix" evidence="1">
    <location>
        <begin position="99"/>
        <end position="183"/>
    </location>
</feature>